<organism evidence="2 3">
    <name type="scientific">Mycolicibacterium gadium</name>
    <name type="common">Mycobacterium gadium</name>
    <dbReference type="NCBI Taxonomy" id="1794"/>
    <lineage>
        <taxon>Bacteria</taxon>
        <taxon>Bacillati</taxon>
        <taxon>Actinomycetota</taxon>
        <taxon>Actinomycetes</taxon>
        <taxon>Mycobacteriales</taxon>
        <taxon>Mycobacteriaceae</taxon>
        <taxon>Mycolicibacterium</taxon>
    </lineage>
</organism>
<accession>A0A7I7WKS1</accession>
<evidence type="ECO:0008006" key="4">
    <source>
        <dbReference type="Google" id="ProtNLM"/>
    </source>
</evidence>
<feature type="region of interest" description="Disordered" evidence="1">
    <location>
        <begin position="203"/>
        <end position="228"/>
    </location>
</feature>
<sequence>MAILCAMAADIVPIRLGLTKGDLYTLWAPRWRDEGDEWEAFLGKDEDLYAFETVADLVAFVRTNKDNDLADHPAWEKLTQANAHRLNPTDERQYDVVGVPELAAEKPSDETVTQLHRSLAIASSIGSVCELPAISKFFNGNPGLGQLGGGVEAFSGRAGRKRWAEIETAIGRSWDNVVDAIDELVSTPEVDAAAVEKAAAELAEDAPEIEEEVADEVDETDQDDVEETDDLEDHAGGAVLGSDDDFWVKVGIDPVRIMTTGGTYYTLRCYLDDQPVFLGRNGRISVFGSERALARYLADEHDHDISNLATYDDIRTAANDGSLRVNVADENVYVLTEIVDYLAEGPDAIDRDQLDLAVELLRDVGDYAEDTVVEESLDADQPLGKIVSYVLDPENVRKPTPPYAKAVAQWESLEAFLESRLRAE</sequence>
<dbReference type="KEGG" id="mgad:MGAD_25910"/>
<proteinExistence type="predicted"/>
<evidence type="ECO:0000313" key="2">
    <source>
        <dbReference type="EMBL" id="BBZ18256.1"/>
    </source>
</evidence>
<name>A0A7I7WKS1_MYCGU</name>
<protein>
    <recommendedName>
        <fullName evidence="4">Primosomal protein</fullName>
    </recommendedName>
</protein>
<evidence type="ECO:0000313" key="3">
    <source>
        <dbReference type="Proteomes" id="UP000466187"/>
    </source>
</evidence>
<reference evidence="2 3" key="1">
    <citation type="journal article" date="2019" name="Emerg. Microbes Infect.">
        <title>Comprehensive subspecies identification of 175 nontuberculous mycobacteria species based on 7547 genomic profiles.</title>
        <authorList>
            <person name="Matsumoto Y."/>
            <person name="Kinjo T."/>
            <person name="Motooka D."/>
            <person name="Nabeya D."/>
            <person name="Jung N."/>
            <person name="Uechi K."/>
            <person name="Horii T."/>
            <person name="Iida T."/>
            <person name="Fujita J."/>
            <person name="Nakamura S."/>
        </authorList>
    </citation>
    <scope>NUCLEOTIDE SEQUENCE [LARGE SCALE GENOMIC DNA]</scope>
    <source>
        <strain evidence="2 3">JCM 12688</strain>
    </source>
</reference>
<dbReference type="Proteomes" id="UP000466187">
    <property type="component" value="Chromosome"/>
</dbReference>
<evidence type="ECO:0000256" key="1">
    <source>
        <dbReference type="SAM" id="MobiDB-lite"/>
    </source>
</evidence>
<dbReference type="EMBL" id="AP022608">
    <property type="protein sequence ID" value="BBZ18256.1"/>
    <property type="molecule type" value="Genomic_DNA"/>
</dbReference>
<dbReference type="AlphaFoldDB" id="A0A7I7WKS1"/>
<gene>
    <name evidence="2" type="ORF">MGAD_25910</name>
</gene>